<feature type="transmembrane region" description="Helical" evidence="17">
    <location>
        <begin position="82"/>
        <end position="108"/>
    </location>
</feature>
<dbReference type="Gene3D" id="3.30.565.10">
    <property type="entry name" value="Histidine kinase-like ATPase, C-terminal domain"/>
    <property type="match status" value="1"/>
</dbReference>
<dbReference type="InterPro" id="IPR004358">
    <property type="entry name" value="Sig_transdc_His_kin-like_C"/>
</dbReference>
<dbReference type="InterPro" id="IPR003594">
    <property type="entry name" value="HATPase_dom"/>
</dbReference>
<evidence type="ECO:0000256" key="14">
    <source>
        <dbReference type="ARBA" id="ARBA00024827"/>
    </source>
</evidence>
<name>A0AAU8IV39_9ACTN</name>
<keyword evidence="17" id="KW-0812">Transmembrane</keyword>
<evidence type="ECO:0000256" key="10">
    <source>
        <dbReference type="ARBA" id="ARBA00022777"/>
    </source>
</evidence>
<dbReference type="RefSeq" id="WP_353943893.1">
    <property type="nucleotide sequence ID" value="NZ_CP159534.1"/>
</dbReference>
<keyword evidence="8" id="KW-0808">Transferase</keyword>
<evidence type="ECO:0000256" key="3">
    <source>
        <dbReference type="ARBA" id="ARBA00004496"/>
    </source>
</evidence>
<keyword evidence="16" id="KW-0175">Coiled coil</keyword>
<dbReference type="InterPro" id="IPR005467">
    <property type="entry name" value="His_kinase_dom"/>
</dbReference>
<dbReference type="PANTHER" id="PTHR24421:SF62">
    <property type="entry name" value="SENSORY TRANSDUCTION HISTIDINE KINASE"/>
    <property type="match status" value="1"/>
</dbReference>
<dbReference type="PROSITE" id="PS50109">
    <property type="entry name" value="HIS_KIN"/>
    <property type="match status" value="1"/>
</dbReference>
<dbReference type="EMBL" id="CP159534">
    <property type="protein sequence ID" value="XCJ72322.1"/>
    <property type="molecule type" value="Genomic_DNA"/>
</dbReference>
<dbReference type="InterPro" id="IPR050482">
    <property type="entry name" value="Sensor_HK_TwoCompSys"/>
</dbReference>
<protein>
    <recommendedName>
        <fullName evidence="5">Oxygen sensor histidine kinase NreB</fullName>
        <ecNumber evidence="4">2.7.13.3</ecNumber>
    </recommendedName>
    <alternativeName>
        <fullName evidence="15">Nitrogen regulation protein B</fullName>
    </alternativeName>
</protein>
<dbReference type="PANTHER" id="PTHR24421">
    <property type="entry name" value="NITRATE/NITRITE SENSOR PROTEIN NARX-RELATED"/>
    <property type="match status" value="1"/>
</dbReference>
<evidence type="ECO:0000256" key="4">
    <source>
        <dbReference type="ARBA" id="ARBA00012438"/>
    </source>
</evidence>
<evidence type="ECO:0000256" key="17">
    <source>
        <dbReference type="SAM" id="Phobius"/>
    </source>
</evidence>
<evidence type="ECO:0000256" key="2">
    <source>
        <dbReference type="ARBA" id="ARBA00001966"/>
    </source>
</evidence>
<organism evidence="19">
    <name type="scientific">Streptomyces tabacisoli</name>
    <dbReference type="NCBI Taxonomy" id="3156398"/>
    <lineage>
        <taxon>Bacteria</taxon>
        <taxon>Bacillati</taxon>
        <taxon>Actinomycetota</taxon>
        <taxon>Actinomycetes</taxon>
        <taxon>Kitasatosporales</taxon>
        <taxon>Streptomycetaceae</taxon>
        <taxon>Streptomyces</taxon>
    </lineage>
</organism>
<evidence type="ECO:0000256" key="16">
    <source>
        <dbReference type="SAM" id="Coils"/>
    </source>
</evidence>
<dbReference type="GO" id="GO:0046872">
    <property type="term" value="F:metal ion binding"/>
    <property type="evidence" value="ECO:0007669"/>
    <property type="project" value="UniProtKB-KW"/>
</dbReference>
<dbReference type="InterPro" id="IPR036890">
    <property type="entry name" value="HATPase_C_sf"/>
</dbReference>
<dbReference type="PRINTS" id="PR00344">
    <property type="entry name" value="BCTRLSENSOR"/>
</dbReference>
<keyword evidence="6" id="KW-0004">4Fe-4S</keyword>
<evidence type="ECO:0000256" key="15">
    <source>
        <dbReference type="ARBA" id="ARBA00030800"/>
    </source>
</evidence>
<keyword evidence="9" id="KW-0479">Metal-binding</keyword>
<keyword evidence="13" id="KW-0411">Iron-sulfur</keyword>
<comment type="function">
    <text evidence="14">Member of the two-component regulatory system NreB/NreC involved in the control of dissimilatory nitrate/nitrite reduction in response to oxygen. NreB functions as a direct oxygen sensor histidine kinase which is autophosphorylated, in the absence of oxygen, probably at the conserved histidine residue, and transfers its phosphate group probably to a conserved aspartate residue of NreC. NreB/NreC activates the expression of the nitrate (narGHJI) and nitrite (nir) reductase operons, as well as the putative nitrate transporter gene narT.</text>
</comment>
<dbReference type="SUPFAM" id="SSF55874">
    <property type="entry name" value="ATPase domain of HSP90 chaperone/DNA topoisomerase II/histidine kinase"/>
    <property type="match status" value="1"/>
</dbReference>
<dbReference type="GO" id="GO:0046983">
    <property type="term" value="F:protein dimerization activity"/>
    <property type="evidence" value="ECO:0007669"/>
    <property type="project" value="InterPro"/>
</dbReference>
<comment type="catalytic activity">
    <reaction evidence="1">
        <text>ATP + protein L-histidine = ADP + protein N-phospho-L-histidine.</text>
        <dbReference type="EC" id="2.7.13.3"/>
    </reaction>
</comment>
<evidence type="ECO:0000256" key="5">
    <source>
        <dbReference type="ARBA" id="ARBA00017322"/>
    </source>
</evidence>
<accession>A0AAU8IV39</accession>
<dbReference type="PIRSF" id="PIRSF037434">
    <property type="entry name" value="STHK_ChrS"/>
    <property type="match status" value="1"/>
</dbReference>
<dbReference type="InterPro" id="IPR011712">
    <property type="entry name" value="Sig_transdc_His_kin_sub3_dim/P"/>
</dbReference>
<reference evidence="19" key="1">
    <citation type="submission" date="2024-06" db="EMBL/GenBank/DDBJ databases">
        <title>Streptomyces sp. strain HUAS MG91 genome sequences.</title>
        <authorList>
            <person name="Mo P."/>
        </authorList>
    </citation>
    <scope>NUCLEOTIDE SEQUENCE</scope>
    <source>
        <strain evidence="19">HUAS MG91</strain>
    </source>
</reference>
<dbReference type="AlphaFoldDB" id="A0AAU8IV39"/>
<dbReference type="KEGG" id="stac:ABII15_21200"/>
<dbReference type="Pfam" id="PF07730">
    <property type="entry name" value="HisKA_3"/>
    <property type="match status" value="1"/>
</dbReference>
<dbReference type="CDD" id="cd16917">
    <property type="entry name" value="HATPase_UhpB-NarQ-NarX-like"/>
    <property type="match status" value="1"/>
</dbReference>
<dbReference type="Pfam" id="PF02518">
    <property type="entry name" value="HATPase_c"/>
    <property type="match status" value="1"/>
</dbReference>
<evidence type="ECO:0000259" key="18">
    <source>
        <dbReference type="PROSITE" id="PS50109"/>
    </source>
</evidence>
<keyword evidence="11" id="KW-0408">Iron</keyword>
<keyword evidence="12" id="KW-0902">Two-component regulatory system</keyword>
<keyword evidence="7" id="KW-0963">Cytoplasm</keyword>
<evidence type="ECO:0000256" key="6">
    <source>
        <dbReference type="ARBA" id="ARBA00022485"/>
    </source>
</evidence>
<dbReference type="GO" id="GO:0005737">
    <property type="term" value="C:cytoplasm"/>
    <property type="evidence" value="ECO:0007669"/>
    <property type="project" value="UniProtKB-SubCell"/>
</dbReference>
<comment type="subcellular location">
    <subcellularLocation>
        <location evidence="3">Cytoplasm</location>
    </subcellularLocation>
</comment>
<proteinExistence type="predicted"/>
<dbReference type="GO" id="GO:0016020">
    <property type="term" value="C:membrane"/>
    <property type="evidence" value="ECO:0007669"/>
    <property type="project" value="InterPro"/>
</dbReference>
<sequence length="413" mass="43866">MRESDDVAGAEAGATDSRWLAALMHAAFFLLLAVALARFLLRHPGGARTPWIIAFSAVLAVLYVVGIAWAGPRRSTVRQRVWLSLVVAVVVVLVVLAPSFAWVGIPLFYTGLRTLPTRAALILVALLTGLVIASQVRLAGRWDPDLVLGPPIVAMVAAGVFLQMQRQAARQRALIDDLIRTRRELAAAERRAGTLAERQRLSMEIHDTLAQGLSSQQMLLQAAERVWASDPGKARTHVHTAASIADHNLTEARRFVQDLAPADLAHGLEQALRTVAARESGERLTVRVHIDAGERAGLGRLPDRVEAALLRIAQGALANVREHAGASGAAVTLTLLDDQVVLDVADDGCGFDAGVDVVPGVRGHGLAAMRARVRQLGGDLAIESATGEGTVLSASIPLVRGPGGGWPRSSPRP</sequence>
<evidence type="ECO:0000256" key="9">
    <source>
        <dbReference type="ARBA" id="ARBA00022723"/>
    </source>
</evidence>
<dbReference type="SMART" id="SM00387">
    <property type="entry name" value="HATPase_c"/>
    <property type="match status" value="1"/>
</dbReference>
<feature type="transmembrane region" description="Helical" evidence="17">
    <location>
        <begin position="51"/>
        <end position="70"/>
    </location>
</feature>
<feature type="transmembrane region" description="Helical" evidence="17">
    <location>
        <begin position="146"/>
        <end position="164"/>
    </location>
</feature>
<evidence type="ECO:0000256" key="1">
    <source>
        <dbReference type="ARBA" id="ARBA00000085"/>
    </source>
</evidence>
<evidence type="ECO:0000256" key="7">
    <source>
        <dbReference type="ARBA" id="ARBA00022490"/>
    </source>
</evidence>
<evidence type="ECO:0000313" key="19">
    <source>
        <dbReference type="EMBL" id="XCJ72322.1"/>
    </source>
</evidence>
<gene>
    <name evidence="19" type="ORF">ABII15_21200</name>
</gene>
<feature type="transmembrane region" description="Helical" evidence="17">
    <location>
        <begin position="20"/>
        <end position="39"/>
    </location>
</feature>
<dbReference type="GO" id="GO:0000155">
    <property type="term" value="F:phosphorelay sensor kinase activity"/>
    <property type="evidence" value="ECO:0007669"/>
    <property type="project" value="InterPro"/>
</dbReference>
<evidence type="ECO:0000256" key="11">
    <source>
        <dbReference type="ARBA" id="ARBA00023004"/>
    </source>
</evidence>
<feature type="domain" description="Histidine kinase" evidence="18">
    <location>
        <begin position="200"/>
        <end position="400"/>
    </location>
</feature>
<evidence type="ECO:0000256" key="8">
    <source>
        <dbReference type="ARBA" id="ARBA00022679"/>
    </source>
</evidence>
<comment type="cofactor">
    <cofactor evidence="2">
        <name>[4Fe-4S] cluster</name>
        <dbReference type="ChEBI" id="CHEBI:49883"/>
    </cofactor>
</comment>
<evidence type="ECO:0000256" key="13">
    <source>
        <dbReference type="ARBA" id="ARBA00023014"/>
    </source>
</evidence>
<feature type="transmembrane region" description="Helical" evidence="17">
    <location>
        <begin position="120"/>
        <end position="140"/>
    </location>
</feature>
<keyword evidence="10 19" id="KW-0418">Kinase</keyword>
<evidence type="ECO:0000256" key="12">
    <source>
        <dbReference type="ARBA" id="ARBA00023012"/>
    </source>
</evidence>
<dbReference type="EC" id="2.7.13.3" evidence="4"/>
<keyword evidence="17" id="KW-0472">Membrane</keyword>
<feature type="coiled-coil region" evidence="16">
    <location>
        <begin position="171"/>
        <end position="198"/>
    </location>
</feature>
<dbReference type="InterPro" id="IPR017205">
    <property type="entry name" value="Sig_transdc_His_kinase_ChrS"/>
</dbReference>
<dbReference type="Gene3D" id="1.20.5.1930">
    <property type="match status" value="1"/>
</dbReference>
<keyword evidence="17" id="KW-1133">Transmembrane helix</keyword>
<dbReference type="GO" id="GO:0051539">
    <property type="term" value="F:4 iron, 4 sulfur cluster binding"/>
    <property type="evidence" value="ECO:0007669"/>
    <property type="project" value="UniProtKB-KW"/>
</dbReference>